<evidence type="ECO:0000313" key="4">
    <source>
        <dbReference type="Proteomes" id="UP001178507"/>
    </source>
</evidence>
<protein>
    <submittedName>
        <fullName evidence="3">Uncharacterized protein</fullName>
    </submittedName>
</protein>
<evidence type="ECO:0000256" key="1">
    <source>
        <dbReference type="SAM" id="MobiDB-lite"/>
    </source>
</evidence>
<accession>A0AA36N9S3</accession>
<proteinExistence type="predicted"/>
<evidence type="ECO:0000256" key="2">
    <source>
        <dbReference type="SAM" id="Phobius"/>
    </source>
</evidence>
<evidence type="ECO:0000313" key="3">
    <source>
        <dbReference type="EMBL" id="CAJ1399367.1"/>
    </source>
</evidence>
<feature type="compositionally biased region" description="Basic and acidic residues" evidence="1">
    <location>
        <begin position="466"/>
        <end position="478"/>
    </location>
</feature>
<dbReference type="Proteomes" id="UP001178507">
    <property type="component" value="Unassembled WGS sequence"/>
</dbReference>
<dbReference type="AlphaFoldDB" id="A0AA36N9S3"/>
<gene>
    <name evidence="3" type="ORF">EVOR1521_LOCUS22904</name>
</gene>
<feature type="compositionally biased region" description="Low complexity" evidence="1">
    <location>
        <begin position="414"/>
        <end position="428"/>
    </location>
</feature>
<organism evidence="3 4">
    <name type="scientific">Effrenium voratum</name>
    <dbReference type="NCBI Taxonomy" id="2562239"/>
    <lineage>
        <taxon>Eukaryota</taxon>
        <taxon>Sar</taxon>
        <taxon>Alveolata</taxon>
        <taxon>Dinophyceae</taxon>
        <taxon>Suessiales</taxon>
        <taxon>Symbiodiniaceae</taxon>
        <taxon>Effrenium</taxon>
    </lineage>
</organism>
<keyword evidence="2" id="KW-0472">Membrane</keyword>
<feature type="transmembrane region" description="Helical" evidence="2">
    <location>
        <begin position="136"/>
        <end position="159"/>
    </location>
</feature>
<sequence>MSVACGVEQSAVLPTIFGLGVAVCAVCAYRAQHGTFGRERQWRKRRAGELLGVEEASPEPKALGKSVAPSVEKKEELASCHAARAIHEDRVVLLDRDGYLEAKAQLRYVSGAFLGACLAAVAQPGGADMVFAALRLLFLALLAADFAFTAGGQLGGGLLSVQRQGLRKVPLLGREAKEDLLVSSLGLGAWPLERLRLALLQVAGLGLLLWFEVFRHPALRKSACGSEGAAALLAERGSALTMVLAWLLGSLARVTAWRCEACVWLAPRAEELLAEYLETERGFPLRGALDLAENLCGAHGESWLRELRSMSLLVMDGSSQLRACNGLAQLQQLGEVQRDLHAEVRRLSQMAEARFEELQRTHAAAANGTAQVLPRAGAETRSSRRSSKASREELLKTKLDQARGAEVRAKPSDSGESSSSPRAVDASSTAPSAARHTDVSPRVRADLAQGGALARLMEQALQTQRPEQKAQTPREEFRSVGSMASVGSSERSMSQGSRRGPKRYSELRKITMEQRAAAKASQWKTLLAPAPPSPPWNVQSVSSPLGTARPASPQWSDANEARESES</sequence>
<feature type="region of interest" description="Disordered" evidence="1">
    <location>
        <begin position="526"/>
        <end position="566"/>
    </location>
</feature>
<reference evidence="3" key="1">
    <citation type="submission" date="2023-08" db="EMBL/GenBank/DDBJ databases">
        <authorList>
            <person name="Chen Y."/>
            <person name="Shah S."/>
            <person name="Dougan E. K."/>
            <person name="Thang M."/>
            <person name="Chan C."/>
        </authorList>
    </citation>
    <scope>NUCLEOTIDE SEQUENCE</scope>
</reference>
<feature type="region of interest" description="Disordered" evidence="1">
    <location>
        <begin position="460"/>
        <end position="505"/>
    </location>
</feature>
<name>A0AA36N9S3_9DINO</name>
<comment type="caution">
    <text evidence="3">The sequence shown here is derived from an EMBL/GenBank/DDBJ whole genome shotgun (WGS) entry which is preliminary data.</text>
</comment>
<keyword evidence="4" id="KW-1185">Reference proteome</keyword>
<keyword evidence="2" id="KW-1133">Transmembrane helix</keyword>
<dbReference type="EMBL" id="CAUJNA010003332">
    <property type="protein sequence ID" value="CAJ1399367.1"/>
    <property type="molecule type" value="Genomic_DNA"/>
</dbReference>
<feature type="compositionally biased region" description="Polar residues" evidence="1">
    <location>
        <begin position="536"/>
        <end position="545"/>
    </location>
</feature>
<keyword evidence="2" id="KW-0812">Transmembrane</keyword>
<feature type="transmembrane region" description="Helical" evidence="2">
    <location>
        <begin position="12"/>
        <end position="31"/>
    </location>
</feature>
<feature type="compositionally biased region" description="Basic and acidic residues" evidence="1">
    <location>
        <begin position="389"/>
        <end position="413"/>
    </location>
</feature>
<feature type="region of interest" description="Disordered" evidence="1">
    <location>
        <begin position="365"/>
        <end position="442"/>
    </location>
</feature>
<feature type="transmembrane region" description="Helical" evidence="2">
    <location>
        <begin position="197"/>
        <end position="214"/>
    </location>
</feature>
<feature type="compositionally biased region" description="Polar residues" evidence="1">
    <location>
        <begin position="485"/>
        <end position="497"/>
    </location>
</feature>
<feature type="transmembrane region" description="Helical" evidence="2">
    <location>
        <begin position="106"/>
        <end position="124"/>
    </location>
</feature>